<evidence type="ECO:0000313" key="3">
    <source>
        <dbReference type="Proteomes" id="UP000199283"/>
    </source>
</evidence>
<proteinExistence type="predicted"/>
<feature type="transmembrane region" description="Helical" evidence="1">
    <location>
        <begin position="37"/>
        <end position="56"/>
    </location>
</feature>
<evidence type="ECO:0000256" key="1">
    <source>
        <dbReference type="SAM" id="Phobius"/>
    </source>
</evidence>
<protein>
    <recommendedName>
        <fullName evidence="4">PH domain-containing protein</fullName>
    </recommendedName>
</protein>
<keyword evidence="3" id="KW-1185">Reference proteome</keyword>
<dbReference type="OrthoDB" id="7851333at2"/>
<name>A0A1H7FH53_9RHOB</name>
<evidence type="ECO:0000313" key="2">
    <source>
        <dbReference type="EMBL" id="SEK23752.1"/>
    </source>
</evidence>
<dbReference type="RefSeq" id="WP_092758708.1">
    <property type="nucleotide sequence ID" value="NZ_FNZQ01000001.1"/>
</dbReference>
<feature type="transmembrane region" description="Helical" evidence="1">
    <location>
        <begin position="12"/>
        <end position="31"/>
    </location>
</feature>
<sequence length="170" mass="17824">MIRPEAAALMIRWREALIGGGAVILGLGLWIASGGLIAFFGAVAMTVGAFLLVSGIRAARFRTATQSPGVVEVDEGRITYLGPILGGSVELDELTEVAFLRTRGGEAFWRLAQFTGQPLMIPEGAAGSDKLLDALAPLPGLDTGAMVRAVQSPAPATITVWRRTGHRALT</sequence>
<evidence type="ECO:0008006" key="4">
    <source>
        <dbReference type="Google" id="ProtNLM"/>
    </source>
</evidence>
<dbReference type="EMBL" id="FNZQ01000001">
    <property type="protein sequence ID" value="SEK23752.1"/>
    <property type="molecule type" value="Genomic_DNA"/>
</dbReference>
<dbReference type="Proteomes" id="UP000199283">
    <property type="component" value="Unassembled WGS sequence"/>
</dbReference>
<gene>
    <name evidence="2" type="ORF">SAMN04488526_0072</name>
</gene>
<dbReference type="STRING" id="188906.SAMN04488526_0072"/>
<keyword evidence="1" id="KW-1133">Transmembrane helix</keyword>
<organism evidence="2 3">
    <name type="scientific">Jannaschia helgolandensis</name>
    <dbReference type="NCBI Taxonomy" id="188906"/>
    <lineage>
        <taxon>Bacteria</taxon>
        <taxon>Pseudomonadati</taxon>
        <taxon>Pseudomonadota</taxon>
        <taxon>Alphaproteobacteria</taxon>
        <taxon>Rhodobacterales</taxon>
        <taxon>Roseobacteraceae</taxon>
        <taxon>Jannaschia</taxon>
    </lineage>
</organism>
<dbReference type="AlphaFoldDB" id="A0A1H7FH53"/>
<accession>A0A1H7FH53</accession>
<reference evidence="2 3" key="1">
    <citation type="submission" date="2016-10" db="EMBL/GenBank/DDBJ databases">
        <authorList>
            <person name="de Groot N.N."/>
        </authorList>
    </citation>
    <scope>NUCLEOTIDE SEQUENCE [LARGE SCALE GENOMIC DNA]</scope>
    <source>
        <strain evidence="2 3">DSM 14858</strain>
    </source>
</reference>
<keyword evidence="1" id="KW-0472">Membrane</keyword>
<keyword evidence="1" id="KW-0812">Transmembrane</keyword>